<sequence>MNKMLSSILSLFATTVNWAVMVVISASSIVSESRLGLHKALKEMLVAMLKFDVWMMRISEITSGPDVRASGYGICSSAILKVSQADMLNSLVILESFIITPSTRVRDLIEVIEVLQAYKERLSHLQSS</sequence>
<comment type="caution">
    <text evidence="1">The sequence shown here is derived from an EMBL/GenBank/DDBJ whole genome shotgun (WGS) entry which is preliminary data.</text>
</comment>
<dbReference type="Proteomes" id="UP000812287">
    <property type="component" value="Unassembled WGS sequence"/>
</dbReference>
<organism evidence="1 2">
    <name type="scientific">Guyanagaster necrorhizus</name>
    <dbReference type="NCBI Taxonomy" id="856835"/>
    <lineage>
        <taxon>Eukaryota</taxon>
        <taxon>Fungi</taxon>
        <taxon>Dikarya</taxon>
        <taxon>Basidiomycota</taxon>
        <taxon>Agaricomycotina</taxon>
        <taxon>Agaricomycetes</taxon>
        <taxon>Agaricomycetidae</taxon>
        <taxon>Agaricales</taxon>
        <taxon>Marasmiineae</taxon>
        <taxon>Physalacriaceae</taxon>
        <taxon>Guyanagaster</taxon>
    </lineage>
</organism>
<reference evidence="1" key="1">
    <citation type="submission" date="2020-11" db="EMBL/GenBank/DDBJ databases">
        <title>Adaptations for nitrogen fixation in a non-lichenized fungal sporocarp promotes dispersal by wood-feeding termites.</title>
        <authorList>
            <consortium name="DOE Joint Genome Institute"/>
            <person name="Koch R.A."/>
            <person name="Yoon G."/>
            <person name="Arayal U."/>
            <person name="Lail K."/>
            <person name="Amirebrahimi M."/>
            <person name="Labutti K."/>
            <person name="Lipzen A."/>
            <person name="Riley R."/>
            <person name="Barry K."/>
            <person name="Henrissat B."/>
            <person name="Grigoriev I.V."/>
            <person name="Herr J.R."/>
            <person name="Aime M.C."/>
        </authorList>
    </citation>
    <scope>NUCLEOTIDE SEQUENCE</scope>
    <source>
        <strain evidence="1">MCA 3950</strain>
    </source>
</reference>
<keyword evidence="2" id="KW-1185">Reference proteome</keyword>
<accession>A0A9P7VU14</accession>
<dbReference type="OrthoDB" id="2880142at2759"/>
<dbReference type="EMBL" id="MU250535">
    <property type="protein sequence ID" value="KAG7446069.1"/>
    <property type="molecule type" value="Genomic_DNA"/>
</dbReference>
<gene>
    <name evidence="1" type="ORF">BT62DRAFT_1006250</name>
</gene>
<dbReference type="RefSeq" id="XP_043039569.1">
    <property type="nucleotide sequence ID" value="XM_043177233.1"/>
</dbReference>
<protein>
    <submittedName>
        <fullName evidence="1">Uncharacterized protein</fullName>
    </submittedName>
</protein>
<dbReference type="GeneID" id="66099520"/>
<name>A0A9P7VU14_9AGAR</name>
<evidence type="ECO:0000313" key="1">
    <source>
        <dbReference type="EMBL" id="KAG7446069.1"/>
    </source>
</evidence>
<proteinExistence type="predicted"/>
<evidence type="ECO:0000313" key="2">
    <source>
        <dbReference type="Proteomes" id="UP000812287"/>
    </source>
</evidence>
<dbReference type="AlphaFoldDB" id="A0A9P7VU14"/>